<dbReference type="Gene3D" id="3.40.50.1110">
    <property type="entry name" value="SGNH hydrolase"/>
    <property type="match status" value="1"/>
</dbReference>
<dbReference type="SUPFAM" id="SSF52266">
    <property type="entry name" value="SGNH hydrolase"/>
    <property type="match status" value="1"/>
</dbReference>
<name>A0ABU6CN57_9ACTN</name>
<feature type="domain" description="SGNH hydrolase-type esterase" evidence="1">
    <location>
        <begin position="161"/>
        <end position="326"/>
    </location>
</feature>
<keyword evidence="3" id="KW-1185">Reference proteome</keyword>
<gene>
    <name evidence="2" type="ORF">OKJ48_35555</name>
</gene>
<dbReference type="InterPro" id="IPR036514">
    <property type="entry name" value="SGNH_hydro_sf"/>
</dbReference>
<dbReference type="Pfam" id="PF13472">
    <property type="entry name" value="Lipase_GDSL_2"/>
    <property type="match status" value="1"/>
</dbReference>
<accession>A0ABU6CN57</accession>
<evidence type="ECO:0000313" key="2">
    <source>
        <dbReference type="EMBL" id="MEB3965507.1"/>
    </source>
</evidence>
<sequence>MMDRHREIPHTIEVRGPDVTRPAVREFVRGAAWWAPDGRPVRADPADRDRLPADTWERARMPAGVRLRFTARGVTAVEVAYEAQEPSEADGRRGMPPVFTVIGGVDVRADPGAHVARLPLPRPDGTYTVQLPERLRPLIRDLRVRGDGTLEPAPPRPRWLVYGDSLAEGRAATRPHFTWPSVAGRALGVEDVNLGYAGAARGELASAQQLASLKADLLTIAFGTDCWSRTPHSAPLLYETLRAFLTVVRAGHPYVPLLVLSPALRPEAEAAPNELGATLAELRDAVERAARDAVDGGDKRLVLLPGRDLLTAEHLVDGVHPGDRGHLLLARAVAENLAGNGSLTDGIP</sequence>
<dbReference type="Gene3D" id="2.60.120.260">
    <property type="entry name" value="Galactose-binding domain-like"/>
    <property type="match status" value="1"/>
</dbReference>
<dbReference type="InterPro" id="IPR013830">
    <property type="entry name" value="SGNH_hydro"/>
</dbReference>
<dbReference type="RefSeq" id="WP_324773836.1">
    <property type="nucleotide sequence ID" value="NZ_BAAATS010000006.1"/>
</dbReference>
<evidence type="ECO:0000313" key="3">
    <source>
        <dbReference type="Proteomes" id="UP001352223"/>
    </source>
</evidence>
<evidence type="ECO:0000259" key="1">
    <source>
        <dbReference type="Pfam" id="PF13472"/>
    </source>
</evidence>
<comment type="caution">
    <text evidence="2">The sequence shown here is derived from an EMBL/GenBank/DDBJ whole genome shotgun (WGS) entry which is preliminary data.</text>
</comment>
<organism evidence="2 3">
    <name type="scientific">Streptomyces kunmingensis</name>
    <dbReference type="NCBI Taxonomy" id="68225"/>
    <lineage>
        <taxon>Bacteria</taxon>
        <taxon>Bacillati</taxon>
        <taxon>Actinomycetota</taxon>
        <taxon>Actinomycetes</taxon>
        <taxon>Kitasatosporales</taxon>
        <taxon>Streptomycetaceae</taxon>
        <taxon>Streptomyces</taxon>
    </lineage>
</organism>
<protein>
    <submittedName>
        <fullName evidence="2">GDSL-type esterase/lipase family protein</fullName>
    </submittedName>
</protein>
<proteinExistence type="predicted"/>
<reference evidence="2 3" key="1">
    <citation type="submission" date="2022-10" db="EMBL/GenBank/DDBJ databases">
        <authorList>
            <person name="Xie J."/>
            <person name="Shen N."/>
        </authorList>
    </citation>
    <scope>NUCLEOTIDE SEQUENCE [LARGE SCALE GENOMIC DNA]</scope>
    <source>
        <strain evidence="2 3">DSM 41681</strain>
    </source>
</reference>
<dbReference type="EMBL" id="JAOZYB010000330">
    <property type="protein sequence ID" value="MEB3965507.1"/>
    <property type="molecule type" value="Genomic_DNA"/>
</dbReference>
<dbReference type="Proteomes" id="UP001352223">
    <property type="component" value="Unassembled WGS sequence"/>
</dbReference>